<dbReference type="EMBL" id="JBDXMI010000001">
    <property type="protein sequence ID" value="MEO9385126.1"/>
    <property type="molecule type" value="Genomic_DNA"/>
</dbReference>
<evidence type="ECO:0000313" key="1">
    <source>
        <dbReference type="EMBL" id="MEO9385126.1"/>
    </source>
</evidence>
<reference evidence="1 2" key="1">
    <citation type="submission" date="2024-05" db="EMBL/GenBank/DDBJ databases">
        <authorList>
            <person name="De Oliveira J.P."/>
            <person name="Noriler S.A."/>
            <person name="De Oliveira A.G."/>
            <person name="Sipoli D.S."/>
        </authorList>
    </citation>
    <scope>NUCLEOTIDE SEQUENCE [LARGE SCALE GENOMIC DNA]</scope>
    <source>
        <strain evidence="1 2">LABIM192</strain>
    </source>
</reference>
<dbReference type="Proteomes" id="UP001462502">
    <property type="component" value="Unassembled WGS sequence"/>
</dbReference>
<accession>A0ABV0IV14</accession>
<name>A0ABV0IV14_9NEIS</name>
<organism evidence="1 2">
    <name type="scientific">Chromobacterium phragmitis</name>
    <dbReference type="NCBI Taxonomy" id="2202141"/>
    <lineage>
        <taxon>Bacteria</taxon>
        <taxon>Pseudomonadati</taxon>
        <taxon>Pseudomonadota</taxon>
        <taxon>Betaproteobacteria</taxon>
        <taxon>Neisseriales</taxon>
        <taxon>Chromobacteriaceae</taxon>
        <taxon>Chromobacterium</taxon>
    </lineage>
</organism>
<proteinExistence type="predicted"/>
<keyword evidence="2" id="KW-1185">Reference proteome</keyword>
<protein>
    <submittedName>
        <fullName evidence="1">Uncharacterized protein</fullName>
    </submittedName>
</protein>
<evidence type="ECO:0000313" key="2">
    <source>
        <dbReference type="Proteomes" id="UP001462502"/>
    </source>
</evidence>
<gene>
    <name evidence="1" type="ORF">ABI908_13595</name>
</gene>
<sequence length="143" mass="15450">MQQSRASAIGPIQYAAVEKSGIEIIFKFSSADPGLSRNLSRLNCLIGNASVGNFIELDHGINWTGAIEDAGQEIGLFFYKASGIANMVDDGRWSLPSADKIAQALSDKKIVRCRVVQGSYVGKPIVSPEMVVPAENIMKLHQN</sequence>
<dbReference type="RefSeq" id="WP_347936236.1">
    <property type="nucleotide sequence ID" value="NZ_CP158160.1"/>
</dbReference>
<comment type="caution">
    <text evidence="1">The sequence shown here is derived from an EMBL/GenBank/DDBJ whole genome shotgun (WGS) entry which is preliminary data.</text>
</comment>